<gene>
    <name evidence="3" type="primary">LOC136080550</name>
</gene>
<evidence type="ECO:0000313" key="3">
    <source>
        <dbReference type="RefSeq" id="XP_065653435.1"/>
    </source>
</evidence>
<dbReference type="PANTHER" id="PTHR10625">
    <property type="entry name" value="HISTONE DEACETYLASE HDAC1-RELATED"/>
    <property type="match status" value="1"/>
</dbReference>
<dbReference type="SUPFAM" id="SSF52768">
    <property type="entry name" value="Arginase/deacetylase"/>
    <property type="match status" value="1"/>
</dbReference>
<dbReference type="GeneID" id="136080550"/>
<name>A0ABM4BW24_HYDVU</name>
<dbReference type="PANTHER" id="PTHR10625:SF38">
    <property type="entry name" value="HISTONE DEACETYLASE 6, ISOFORM G"/>
    <property type="match status" value="1"/>
</dbReference>
<sequence>MDSESQDKEPSTQNGFKIQPNSVTWKTGLIYDQKMCEYFNLEDKNHVERPARISSIYNALNKNGLTCRCQILESRFASHDEILLKHNEHHLKVIESLSTKTNEELSKMSYDYDSIYFHPNSSESSFLSVGCTIEVVEQVLKKNILNGVAIVRPPGHHALTHCSMGFCHFNNVAIAAEYAVKKYGLKRVLIVDWDIHYGNGIHKMFENDNYVLYFSMHRYDNQRFWPCLAEGNYNSIGKGDGEGFNVHVAWNKSGMNDADYMLAFKHVLLPIAKEYNPELVLVSAGFDSGKGDPLGNCKVTPAGYAQMTNELMSLADGKVVIVLEGGYNLKTLASSMSSCLATLLGDPINVVINSNKSSLSAKQSVAKTLFAIQKYWKSLNIIDQMFFDVLKLENVEQSSSLSTSSDEDIDLVMDGLTQISVAQN</sequence>
<accession>A0ABM4BW24</accession>
<dbReference type="InterPro" id="IPR000286">
    <property type="entry name" value="HDACs"/>
</dbReference>
<dbReference type="InterPro" id="IPR023696">
    <property type="entry name" value="Ureohydrolase_dom_sf"/>
</dbReference>
<dbReference type="InterPro" id="IPR037138">
    <property type="entry name" value="His_deacetylse_dom_sf"/>
</dbReference>
<protein>
    <submittedName>
        <fullName evidence="3">Polyamine deacetylase HDAC10-like</fullName>
    </submittedName>
</protein>
<keyword evidence="2" id="KW-1185">Reference proteome</keyword>
<dbReference type="InterPro" id="IPR023801">
    <property type="entry name" value="His_deacetylse_dom"/>
</dbReference>
<evidence type="ECO:0000313" key="2">
    <source>
        <dbReference type="Proteomes" id="UP001652625"/>
    </source>
</evidence>
<dbReference type="RefSeq" id="XP_065653435.1">
    <property type="nucleotide sequence ID" value="XM_065797363.1"/>
</dbReference>
<dbReference type="Gene3D" id="3.40.800.20">
    <property type="entry name" value="Histone deacetylase domain"/>
    <property type="match status" value="1"/>
</dbReference>
<feature type="domain" description="Histone deacetylase" evidence="1">
    <location>
        <begin position="46"/>
        <end position="342"/>
    </location>
</feature>
<organism evidence="2 3">
    <name type="scientific">Hydra vulgaris</name>
    <name type="common">Hydra</name>
    <name type="synonym">Hydra attenuata</name>
    <dbReference type="NCBI Taxonomy" id="6087"/>
    <lineage>
        <taxon>Eukaryota</taxon>
        <taxon>Metazoa</taxon>
        <taxon>Cnidaria</taxon>
        <taxon>Hydrozoa</taxon>
        <taxon>Hydroidolina</taxon>
        <taxon>Anthoathecata</taxon>
        <taxon>Aplanulata</taxon>
        <taxon>Hydridae</taxon>
        <taxon>Hydra</taxon>
    </lineage>
</organism>
<reference evidence="3" key="1">
    <citation type="submission" date="2025-08" db="UniProtKB">
        <authorList>
            <consortium name="RefSeq"/>
        </authorList>
    </citation>
    <scope>IDENTIFICATION</scope>
</reference>
<dbReference type="PRINTS" id="PR01270">
    <property type="entry name" value="HDASUPER"/>
</dbReference>
<dbReference type="Proteomes" id="UP001652625">
    <property type="component" value="Chromosome 05"/>
</dbReference>
<proteinExistence type="predicted"/>
<dbReference type="Pfam" id="PF00850">
    <property type="entry name" value="Hist_deacetyl"/>
    <property type="match status" value="1"/>
</dbReference>
<evidence type="ECO:0000259" key="1">
    <source>
        <dbReference type="Pfam" id="PF00850"/>
    </source>
</evidence>